<dbReference type="Proteomes" id="UP000290637">
    <property type="component" value="Chromosome"/>
</dbReference>
<gene>
    <name evidence="1" type="ORF">EWM63_28295</name>
</gene>
<dbReference type="KEGG" id="plue:EWM63_28295"/>
<proteinExistence type="predicted"/>
<dbReference type="OrthoDB" id="8951748at2"/>
<dbReference type="RefSeq" id="WP_130189498.1">
    <property type="nucleotide sequence ID" value="NZ_CP035913.1"/>
</dbReference>
<sequence>MSNPTVAAQAISTVPATILGRQQPRIPTAGRIRAGIKVLTKAAASDPRIRALYDDGLAHQATFEQIEQKIAEQFPDVKTPLVPKNVAWFTVRPNDFPNPAVASQILDAYGEDRGDGVIRLYRFPVLFPADAWQSVMPHELACWTRNEKRYWSEYSADGQTRRCMMFAPATIDARSQRAVRTFGGRGTQPRPDNGGLCDPERCPEFQHRQCNLSGRFLFYIPGIRSLDAFELHTNSFYALSRAIERFEAIAFLRGGRIAGFLDRQGTTFYLTKKLREVSHLDQKTGQPVRNAHWIIELEAPVDVAALLDQRDDDATLRMADAAVQALQGGEPIMHDMLPDTMPQAHQPVNEAARDAAHSSRANQPAPVQAACTNESGTGVDAVYALAVSLGADRAELDTYLNRTWGEGWCRNAQGVKRVLAELTRMQGDPDGLRARIHAEPGAQH</sequence>
<organism evidence="1 2">
    <name type="scientific">Pseudoduganella lutea</name>
    <dbReference type="NCBI Taxonomy" id="321985"/>
    <lineage>
        <taxon>Bacteria</taxon>
        <taxon>Pseudomonadati</taxon>
        <taxon>Pseudomonadota</taxon>
        <taxon>Betaproteobacteria</taxon>
        <taxon>Burkholderiales</taxon>
        <taxon>Oxalobacteraceae</taxon>
        <taxon>Telluria group</taxon>
        <taxon>Pseudoduganella</taxon>
    </lineage>
</organism>
<evidence type="ECO:0000313" key="2">
    <source>
        <dbReference type="Proteomes" id="UP000290637"/>
    </source>
</evidence>
<accession>A0A4P6L473</accession>
<evidence type="ECO:0000313" key="1">
    <source>
        <dbReference type="EMBL" id="QBE66390.1"/>
    </source>
</evidence>
<keyword evidence="2" id="KW-1185">Reference proteome</keyword>
<dbReference type="InterPro" id="IPR043991">
    <property type="entry name" value="Gp3-like"/>
</dbReference>
<dbReference type="Pfam" id="PF18897">
    <property type="entry name" value="Gp3-like"/>
    <property type="match status" value="1"/>
</dbReference>
<protein>
    <submittedName>
        <fullName evidence="1">Uncharacterized protein</fullName>
    </submittedName>
</protein>
<name>A0A4P6L473_9BURK</name>
<dbReference type="AlphaFoldDB" id="A0A4P6L473"/>
<dbReference type="EMBL" id="CP035913">
    <property type="protein sequence ID" value="QBE66390.1"/>
    <property type="molecule type" value="Genomic_DNA"/>
</dbReference>
<reference evidence="1 2" key="1">
    <citation type="submission" date="2019-02" db="EMBL/GenBank/DDBJ databases">
        <title>Draft Genome Sequences of Six Type Strains of the Genus Massilia.</title>
        <authorList>
            <person name="Miess H."/>
            <person name="Frediansyhah A."/>
            <person name="Gross H."/>
        </authorList>
    </citation>
    <scope>NUCLEOTIDE SEQUENCE [LARGE SCALE GENOMIC DNA]</scope>
    <source>
        <strain evidence="1 2">DSM 17473</strain>
    </source>
</reference>